<evidence type="ECO:0000313" key="1">
    <source>
        <dbReference type="EMBL" id="EEG34665.1"/>
    </source>
</evidence>
<comment type="caution">
    <text evidence="1">The sequence shown here is derived from an EMBL/GenBank/DDBJ whole genome shotgun (WGS) entry which is preliminary data.</text>
</comment>
<evidence type="ECO:0000313" key="2">
    <source>
        <dbReference type="Proteomes" id="UP000004457"/>
    </source>
</evidence>
<dbReference type="EMBL" id="ACEN01000005">
    <property type="protein sequence ID" value="EEG34665.1"/>
    <property type="molecule type" value="Genomic_DNA"/>
</dbReference>
<protein>
    <submittedName>
        <fullName evidence="1">Uncharacterized protein</fullName>
    </submittedName>
</protein>
<gene>
    <name evidence="1" type="ORF">NEIFLAOT_00284</name>
</gene>
<dbReference type="AlphaFoldDB" id="C0EK42"/>
<keyword evidence="2" id="KW-1185">Reference proteome</keyword>
<accession>C0EK42</accession>
<dbReference type="Proteomes" id="UP000004457">
    <property type="component" value="Unassembled WGS sequence"/>
</dbReference>
<sequence length="56" mass="6778">MLQDYPNNLIQAWQDKAVRYNHLLKDFRDCPDSFQKMVSQMNRNVHKELYMSSNSQ</sequence>
<reference evidence="1 2" key="1">
    <citation type="submission" date="2009-01" db="EMBL/GenBank/DDBJ databases">
        <authorList>
            <person name="Fulton L."/>
            <person name="Clifton S."/>
            <person name="Chinwalla A.T."/>
            <person name="Mitreva M."/>
            <person name="Sodergren E."/>
            <person name="Weinstock G."/>
            <person name="Clifton S."/>
            <person name="Dooling D.J."/>
            <person name="Fulton B."/>
            <person name="Minx P."/>
            <person name="Pepin K.H."/>
            <person name="Johnson M."/>
            <person name="Bhonagiri V."/>
            <person name="Nash W.E."/>
            <person name="Mardis E.R."/>
            <person name="Wilson R.K."/>
        </authorList>
    </citation>
    <scope>NUCLEOTIDE SEQUENCE [LARGE SCALE GENOMIC DNA]</scope>
    <source>
        <strain evidence="1 2">NRL30031/H210</strain>
    </source>
</reference>
<organism evidence="1 2">
    <name type="scientific">Neisseria flavescens NRL30031/H210</name>
    <dbReference type="NCBI Taxonomy" id="546264"/>
    <lineage>
        <taxon>Bacteria</taxon>
        <taxon>Pseudomonadati</taxon>
        <taxon>Pseudomonadota</taxon>
        <taxon>Betaproteobacteria</taxon>
        <taxon>Neisseriales</taxon>
        <taxon>Neisseriaceae</taxon>
        <taxon>Neisseria</taxon>
    </lineage>
</organism>
<name>C0EK42_NEIFL</name>
<proteinExistence type="predicted"/>